<dbReference type="GO" id="GO:0008270">
    <property type="term" value="F:zinc ion binding"/>
    <property type="evidence" value="ECO:0007669"/>
    <property type="project" value="UniProtKB-KW"/>
</dbReference>
<dbReference type="PATRIC" id="fig|36861.3.peg.3354"/>
<comment type="caution">
    <text evidence="6">The sequence shown here is derived from an EMBL/GenBank/DDBJ whole genome shotgun (WGS) entry which is preliminary data.</text>
</comment>
<dbReference type="PANTHER" id="PTHR33823">
    <property type="entry name" value="RNA POLYMERASE-BINDING TRANSCRIPTION FACTOR DKSA-RELATED"/>
    <property type="match status" value="1"/>
</dbReference>
<dbReference type="Pfam" id="PF01258">
    <property type="entry name" value="zf-dskA_traR"/>
    <property type="match status" value="1"/>
</dbReference>
<dbReference type="Gene3D" id="1.20.120.910">
    <property type="entry name" value="DksA, coiled-coil domain"/>
    <property type="match status" value="1"/>
</dbReference>
<evidence type="ECO:0000256" key="3">
    <source>
        <dbReference type="ARBA" id="ARBA00022833"/>
    </source>
</evidence>
<keyword evidence="3" id="KW-0862">Zinc</keyword>
<keyword evidence="7" id="KW-1185">Reference proteome</keyword>
<evidence type="ECO:0000313" key="7">
    <source>
        <dbReference type="Proteomes" id="UP000064243"/>
    </source>
</evidence>
<organism evidence="6 7">
    <name type="scientific">Thiobacillus denitrificans</name>
    <dbReference type="NCBI Taxonomy" id="36861"/>
    <lineage>
        <taxon>Bacteria</taxon>
        <taxon>Pseudomonadati</taxon>
        <taxon>Pseudomonadota</taxon>
        <taxon>Betaproteobacteria</taxon>
        <taxon>Nitrosomonadales</taxon>
        <taxon>Thiobacillaceae</taxon>
        <taxon>Thiobacillus</taxon>
    </lineage>
</organism>
<dbReference type="Proteomes" id="UP000064243">
    <property type="component" value="Unassembled WGS sequence"/>
</dbReference>
<feature type="zinc finger region" description="dksA C4-type" evidence="4">
    <location>
        <begin position="93"/>
        <end position="117"/>
    </location>
</feature>
<dbReference type="InterPro" id="IPR000962">
    <property type="entry name" value="Znf_DskA_TraR"/>
</dbReference>
<dbReference type="PROSITE" id="PS51128">
    <property type="entry name" value="ZF_DKSA_2"/>
    <property type="match status" value="1"/>
</dbReference>
<sequence>MNTSTENPFTPLRAWLLARETELLAEIGAAREAAIDAAAATGIAATDVNDLEDQASKRERTTLQDAEVQRDRKELADVRAALVRLNDGTYGTCIDCAQPIDLQRLAATPSAARCIVCQTQFESRAIPSEITTRP</sequence>
<dbReference type="SUPFAM" id="SSF57716">
    <property type="entry name" value="Glucocorticoid receptor-like (DNA-binding domain)"/>
    <property type="match status" value="1"/>
</dbReference>
<reference evidence="6 7" key="1">
    <citation type="journal article" date="2015" name="Appl. Environ. Microbiol.">
        <title>Aerobic and Anaerobic Thiosulfate Oxidation by a Cold-Adapted, Subglacial Chemoautotroph.</title>
        <authorList>
            <person name="Harrold Z.R."/>
            <person name="Skidmore M.L."/>
            <person name="Hamilton T.L."/>
            <person name="Desch L."/>
            <person name="Amada K."/>
            <person name="van Gelder W."/>
            <person name="Glover K."/>
            <person name="Roden E.E."/>
            <person name="Boyd E.S."/>
        </authorList>
    </citation>
    <scope>NUCLEOTIDE SEQUENCE [LARGE SCALE GENOMIC DNA]</scope>
    <source>
        <strain evidence="6 7">RG</strain>
    </source>
</reference>
<evidence type="ECO:0000259" key="5">
    <source>
        <dbReference type="Pfam" id="PF01258"/>
    </source>
</evidence>
<name>A0A106BBG7_THIDE</name>
<dbReference type="SUPFAM" id="SSF109635">
    <property type="entry name" value="DnaK suppressor protein DksA, alpha-hairpin domain"/>
    <property type="match status" value="1"/>
</dbReference>
<keyword evidence="2" id="KW-0863">Zinc-finger</keyword>
<evidence type="ECO:0000313" key="6">
    <source>
        <dbReference type="EMBL" id="KVW89330.1"/>
    </source>
</evidence>
<dbReference type="EMBL" id="LDUG01000079">
    <property type="protein sequence ID" value="KVW89330.1"/>
    <property type="molecule type" value="Genomic_DNA"/>
</dbReference>
<feature type="domain" description="Zinc finger DksA/TraR C4-type" evidence="5">
    <location>
        <begin position="88"/>
        <end position="122"/>
    </location>
</feature>
<dbReference type="InterPro" id="IPR037187">
    <property type="entry name" value="DnaK_N"/>
</dbReference>
<dbReference type="AlphaFoldDB" id="A0A106BBG7"/>
<proteinExistence type="predicted"/>
<gene>
    <name evidence="6" type="ORF">ABW22_16480</name>
</gene>
<evidence type="ECO:0000256" key="1">
    <source>
        <dbReference type="ARBA" id="ARBA00022723"/>
    </source>
</evidence>
<keyword evidence="1" id="KW-0479">Metal-binding</keyword>
<evidence type="ECO:0000256" key="2">
    <source>
        <dbReference type="ARBA" id="ARBA00022771"/>
    </source>
</evidence>
<dbReference type="PANTHER" id="PTHR33823:SF4">
    <property type="entry name" value="GENERAL STRESS PROTEIN 16O"/>
    <property type="match status" value="1"/>
</dbReference>
<protein>
    <recommendedName>
        <fullName evidence="5">Zinc finger DksA/TraR C4-type domain-containing protein</fullName>
    </recommendedName>
</protein>
<accession>A0A106BBG7</accession>
<evidence type="ECO:0000256" key="4">
    <source>
        <dbReference type="PROSITE-ProRule" id="PRU00510"/>
    </source>
</evidence>